<dbReference type="AlphaFoldDB" id="A0A1A9UWU3"/>
<proteinExistence type="predicted"/>
<keyword evidence="4" id="KW-1185">Reference proteome</keyword>
<protein>
    <submittedName>
        <fullName evidence="3">Uncharacterized protein</fullName>
    </submittedName>
</protein>
<dbReference type="Proteomes" id="UP000078200">
    <property type="component" value="Unassembled WGS sequence"/>
</dbReference>
<evidence type="ECO:0000313" key="3">
    <source>
        <dbReference type="EnsemblMetazoa" id="GAUT018428-PA"/>
    </source>
</evidence>
<accession>A0A1A9UWU3</accession>
<keyword evidence="2" id="KW-0472">Membrane</keyword>
<organism evidence="3 4">
    <name type="scientific">Glossina austeni</name>
    <name type="common">Savannah tsetse fly</name>
    <dbReference type="NCBI Taxonomy" id="7395"/>
    <lineage>
        <taxon>Eukaryota</taxon>
        <taxon>Metazoa</taxon>
        <taxon>Ecdysozoa</taxon>
        <taxon>Arthropoda</taxon>
        <taxon>Hexapoda</taxon>
        <taxon>Insecta</taxon>
        <taxon>Pterygota</taxon>
        <taxon>Neoptera</taxon>
        <taxon>Endopterygota</taxon>
        <taxon>Diptera</taxon>
        <taxon>Brachycera</taxon>
        <taxon>Muscomorpha</taxon>
        <taxon>Hippoboscoidea</taxon>
        <taxon>Glossinidae</taxon>
        <taxon>Glossina</taxon>
    </lineage>
</organism>
<keyword evidence="2" id="KW-0812">Transmembrane</keyword>
<dbReference type="EnsemblMetazoa" id="GAUT018428-RA">
    <property type="protein sequence ID" value="GAUT018428-PA"/>
    <property type="gene ID" value="GAUT018428"/>
</dbReference>
<sequence length="189" mass="21738">MSSNNDCGDSHICGEFCWLFRRFAREYLPLKILFDVLAVVFFIGNVRDNCKWFLKRLSGRSWELFAIHFKLNSMLRLRISSRPGNKGTLQFYKFGSLYVWLVIARDNGYHKLAYRDMPNRANLNKTSPATRAYQEPPPGPRQQHRKFGQKIGNLNEYPDLPITPEEASAITNVEALTNGANSEDTEQSS</sequence>
<evidence type="ECO:0000256" key="2">
    <source>
        <dbReference type="SAM" id="Phobius"/>
    </source>
</evidence>
<reference evidence="3" key="1">
    <citation type="submission" date="2020-05" db="UniProtKB">
        <authorList>
            <consortium name="EnsemblMetazoa"/>
        </authorList>
    </citation>
    <scope>IDENTIFICATION</scope>
    <source>
        <strain evidence="3">TTRI</strain>
    </source>
</reference>
<feature type="region of interest" description="Disordered" evidence="1">
    <location>
        <begin position="120"/>
        <end position="165"/>
    </location>
</feature>
<feature type="transmembrane region" description="Helical" evidence="2">
    <location>
        <begin position="28"/>
        <end position="46"/>
    </location>
</feature>
<dbReference type="VEuPathDB" id="VectorBase:GAUT018428"/>
<keyword evidence="2" id="KW-1133">Transmembrane helix</keyword>
<name>A0A1A9UWU3_GLOAU</name>
<dbReference type="STRING" id="7395.A0A1A9UWU3"/>
<evidence type="ECO:0000256" key="1">
    <source>
        <dbReference type="SAM" id="MobiDB-lite"/>
    </source>
</evidence>
<evidence type="ECO:0000313" key="4">
    <source>
        <dbReference type="Proteomes" id="UP000078200"/>
    </source>
</evidence>